<proteinExistence type="predicted"/>
<dbReference type="Gene3D" id="3.80.10.10">
    <property type="entry name" value="Ribonuclease Inhibitor"/>
    <property type="match status" value="1"/>
</dbReference>
<comment type="caution">
    <text evidence="1">The sequence shown here is derived from an EMBL/GenBank/DDBJ whole genome shotgun (WGS) entry which is preliminary data.</text>
</comment>
<name>A0ABR3FBX1_9AGAR</name>
<organism evidence="1 2">
    <name type="scientific">Marasmius crinis-equi</name>
    <dbReference type="NCBI Taxonomy" id="585013"/>
    <lineage>
        <taxon>Eukaryota</taxon>
        <taxon>Fungi</taxon>
        <taxon>Dikarya</taxon>
        <taxon>Basidiomycota</taxon>
        <taxon>Agaricomycotina</taxon>
        <taxon>Agaricomycetes</taxon>
        <taxon>Agaricomycetidae</taxon>
        <taxon>Agaricales</taxon>
        <taxon>Marasmiineae</taxon>
        <taxon>Marasmiaceae</taxon>
        <taxon>Marasmius</taxon>
    </lineage>
</organism>
<keyword evidence="2" id="KW-1185">Reference proteome</keyword>
<gene>
    <name evidence="1" type="ORF">V5O48_009179</name>
</gene>
<evidence type="ECO:0008006" key="3">
    <source>
        <dbReference type="Google" id="ProtNLM"/>
    </source>
</evidence>
<dbReference type="Proteomes" id="UP001465976">
    <property type="component" value="Unassembled WGS sequence"/>
</dbReference>
<accession>A0ABR3FBX1</accession>
<dbReference type="SUPFAM" id="SSF52047">
    <property type="entry name" value="RNI-like"/>
    <property type="match status" value="1"/>
</dbReference>
<evidence type="ECO:0000313" key="1">
    <source>
        <dbReference type="EMBL" id="KAL0572784.1"/>
    </source>
</evidence>
<sequence length="456" mass="51466">MDLERPSSTSPADPPLPWIDILPNELLSYIFILTIPPAGATFQGGSISSQAVLLSHTSPRWRSVALDCPLIWATLTITPIGVGFQVYEEPLMLHVSRAQEVPLSLEVHLYTSPRQDVSPHKGLFTFIAEHARRIRHFELACLAATVWEETLDTMREFMLRDKEWIDAVTAEDQQSSSGLVLPMESLVFSLTAYGIDDLARMAKSIRGFSFPGLKTLSITYHEFGRTFTRDWALPWSQLTSLTFRCHDDADVPHILSSCPNLKSLSIALGDTIQYNERTPVWVTSRVETVLSELTELTLCIANDIPAYRAMTGLVNLLLCPAITSLSLTHEYESGISFYDREDHDGILVQNVVDSYLDGVVTFLSQRSKCIRTLTYLRIADMLVTARSLKRLLQTLTSLTEVEFVVHDDSDDEENDFSDVQSLDESFFLDEAPENSHLRGIRQFLKGECRMVDVRWE</sequence>
<protein>
    <recommendedName>
        <fullName evidence="3">F-box domain-containing protein</fullName>
    </recommendedName>
</protein>
<dbReference type="InterPro" id="IPR032675">
    <property type="entry name" value="LRR_dom_sf"/>
</dbReference>
<reference evidence="1 2" key="1">
    <citation type="submission" date="2024-02" db="EMBL/GenBank/DDBJ databases">
        <title>A draft genome for the cacao thread blight pathogen Marasmius crinis-equi.</title>
        <authorList>
            <person name="Cohen S.P."/>
            <person name="Baruah I.K."/>
            <person name="Amoako-Attah I."/>
            <person name="Bukari Y."/>
            <person name="Meinhardt L.W."/>
            <person name="Bailey B.A."/>
        </authorList>
    </citation>
    <scope>NUCLEOTIDE SEQUENCE [LARGE SCALE GENOMIC DNA]</scope>
    <source>
        <strain evidence="1 2">GH-76</strain>
    </source>
</reference>
<dbReference type="EMBL" id="JBAHYK010000584">
    <property type="protein sequence ID" value="KAL0572784.1"/>
    <property type="molecule type" value="Genomic_DNA"/>
</dbReference>
<evidence type="ECO:0000313" key="2">
    <source>
        <dbReference type="Proteomes" id="UP001465976"/>
    </source>
</evidence>